<feature type="signal peptide" evidence="2">
    <location>
        <begin position="1"/>
        <end position="18"/>
    </location>
</feature>
<dbReference type="RefSeq" id="WP_099593156.1">
    <property type="nucleotide sequence ID" value="NZ_MDGM01000012.1"/>
</dbReference>
<gene>
    <name evidence="4" type="ORF">BFP76_05460</name>
</gene>
<reference evidence="4 5" key="1">
    <citation type="submission" date="2016-08" db="EMBL/GenBank/DDBJ databases">
        <title>Draft genome of Amylibacter sp. strain 4G11.</title>
        <authorList>
            <person name="Wong S.-K."/>
            <person name="Hamasaki K."/>
            <person name="Yoshizawa S."/>
        </authorList>
    </citation>
    <scope>NUCLEOTIDE SEQUENCE [LARGE SCALE GENOMIC DNA]</scope>
    <source>
        <strain evidence="4 5">4G11</strain>
    </source>
</reference>
<evidence type="ECO:0000313" key="5">
    <source>
        <dbReference type="Proteomes" id="UP000231516"/>
    </source>
</evidence>
<keyword evidence="5" id="KW-1185">Reference proteome</keyword>
<name>A0A2G5K695_9RHOB</name>
<dbReference type="FunFam" id="3.40.190.10:FF:000806">
    <property type="entry name" value="Polar amino acid uptake family ABC transporter, periplasmic substrate-binding protein"/>
    <property type="match status" value="1"/>
</dbReference>
<proteinExistence type="predicted"/>
<dbReference type="Gene3D" id="3.40.190.10">
    <property type="entry name" value="Periplasmic binding protein-like II"/>
    <property type="match status" value="2"/>
</dbReference>
<dbReference type="SUPFAM" id="SSF53850">
    <property type="entry name" value="Periplasmic binding protein-like II"/>
    <property type="match status" value="1"/>
</dbReference>
<feature type="chain" id="PRO_5013754365" evidence="2">
    <location>
        <begin position="19"/>
        <end position="298"/>
    </location>
</feature>
<dbReference type="Proteomes" id="UP000231516">
    <property type="component" value="Unassembled WGS sequence"/>
</dbReference>
<sequence>MRGGLVALSLLIATPSFAQNCEGVKSGLEAYGKPQNTGRDIVGQSLDDIIDRGWIMFGVYENYAPYSWMKDGELVGVDVDLGRLIAQDLGVEARFFQTAADENVDADLRNNVWRGKLISGQIANVMMHIPYDHELGCRNEQVVLTGQYFNEKMAIAYRDDVYPDGGPTPAYFRYDKVGVENDTLADFYLASIGNGLMVPNMVRFNHIDDAMAALRDKQIAAVAGPIGQLEHGVVDGISVHQPPLVGLAKSQWTLGVAVRHNWRPLGYAVDDAIRMAVSDGRMADIFAKYGLQFTPPEW</sequence>
<evidence type="ECO:0000313" key="4">
    <source>
        <dbReference type="EMBL" id="PIB24629.1"/>
    </source>
</evidence>
<dbReference type="SMART" id="SM00062">
    <property type="entry name" value="PBPb"/>
    <property type="match status" value="1"/>
</dbReference>
<dbReference type="EMBL" id="MDGM01000012">
    <property type="protein sequence ID" value="PIB24629.1"/>
    <property type="molecule type" value="Genomic_DNA"/>
</dbReference>
<dbReference type="AlphaFoldDB" id="A0A2G5K695"/>
<keyword evidence="1 2" id="KW-0732">Signal</keyword>
<evidence type="ECO:0000256" key="1">
    <source>
        <dbReference type="ARBA" id="ARBA00022729"/>
    </source>
</evidence>
<dbReference type="Pfam" id="PF00497">
    <property type="entry name" value="SBP_bac_3"/>
    <property type="match status" value="1"/>
</dbReference>
<comment type="caution">
    <text evidence="4">The sequence shown here is derived from an EMBL/GenBank/DDBJ whole genome shotgun (WGS) entry which is preliminary data.</text>
</comment>
<dbReference type="PANTHER" id="PTHR35936:SF19">
    <property type="entry name" value="AMINO-ACID-BINDING PROTEIN YXEM-RELATED"/>
    <property type="match status" value="1"/>
</dbReference>
<feature type="domain" description="Solute-binding protein family 3/N-terminal" evidence="3">
    <location>
        <begin position="54"/>
        <end position="293"/>
    </location>
</feature>
<evidence type="ECO:0000259" key="3">
    <source>
        <dbReference type="SMART" id="SM00062"/>
    </source>
</evidence>
<dbReference type="InterPro" id="IPR001638">
    <property type="entry name" value="Solute-binding_3/MltF_N"/>
</dbReference>
<organism evidence="4 5">
    <name type="scientific">Paramylibacter kogurei</name>
    <dbReference type="NCBI Taxonomy" id="1889778"/>
    <lineage>
        <taxon>Bacteria</taxon>
        <taxon>Pseudomonadati</taxon>
        <taxon>Pseudomonadota</taxon>
        <taxon>Alphaproteobacteria</taxon>
        <taxon>Rhodobacterales</taxon>
        <taxon>Paracoccaceae</taxon>
        <taxon>Paramylibacter</taxon>
    </lineage>
</organism>
<dbReference type="OrthoDB" id="6192933at2"/>
<dbReference type="PANTHER" id="PTHR35936">
    <property type="entry name" value="MEMBRANE-BOUND LYTIC MUREIN TRANSGLYCOSYLASE F"/>
    <property type="match status" value="1"/>
</dbReference>
<accession>A0A2G5K695</accession>
<protein>
    <submittedName>
        <fullName evidence="4">Amino acid ABC transporter substrate-binding protein</fullName>
    </submittedName>
</protein>
<evidence type="ECO:0000256" key="2">
    <source>
        <dbReference type="SAM" id="SignalP"/>
    </source>
</evidence>